<comment type="caution">
    <text evidence="4">The sequence shown here is derived from an EMBL/GenBank/DDBJ whole genome shotgun (WGS) entry which is preliminary data.</text>
</comment>
<dbReference type="GO" id="GO:0003676">
    <property type="term" value="F:nucleic acid binding"/>
    <property type="evidence" value="ECO:0007669"/>
    <property type="project" value="InterPro"/>
</dbReference>
<dbReference type="PANTHER" id="PTHR30547">
    <property type="entry name" value="UNCHARACTERIZED PROTEIN YHCG-RELATED"/>
    <property type="match status" value="1"/>
</dbReference>
<dbReference type="InterPro" id="IPR011856">
    <property type="entry name" value="tRNA_endonuc-like_dom_sf"/>
</dbReference>
<dbReference type="EMBL" id="JAESVB010000043">
    <property type="protein sequence ID" value="MCB8878509.1"/>
    <property type="molecule type" value="Genomic_DNA"/>
</dbReference>
<evidence type="ECO:0000259" key="3">
    <source>
        <dbReference type="Pfam" id="PF17761"/>
    </source>
</evidence>
<feature type="region of interest" description="Disordered" evidence="1">
    <location>
        <begin position="335"/>
        <end position="355"/>
    </location>
</feature>
<evidence type="ECO:0000259" key="2">
    <source>
        <dbReference type="Pfam" id="PF06250"/>
    </source>
</evidence>
<evidence type="ECO:0000256" key="1">
    <source>
        <dbReference type="SAM" id="MobiDB-lite"/>
    </source>
</evidence>
<dbReference type="Pfam" id="PF06250">
    <property type="entry name" value="YhcG_C"/>
    <property type="match status" value="1"/>
</dbReference>
<evidence type="ECO:0000313" key="4">
    <source>
        <dbReference type="EMBL" id="MCB8878509.1"/>
    </source>
</evidence>
<feature type="domain" description="YhcG PDDEXK nuclease" evidence="2">
    <location>
        <begin position="180"/>
        <end position="336"/>
    </location>
</feature>
<keyword evidence="5" id="KW-1185">Reference proteome</keyword>
<dbReference type="Pfam" id="PF17761">
    <property type="entry name" value="DUF1016_N"/>
    <property type="match status" value="1"/>
</dbReference>
<dbReference type="Proteomes" id="UP000708298">
    <property type="component" value="Unassembled WGS sequence"/>
</dbReference>
<reference evidence="4" key="2">
    <citation type="submission" date="2021-01" db="EMBL/GenBank/DDBJ databases">
        <authorList>
            <person name="Mieszkin S."/>
            <person name="Pouder E."/>
            <person name="Alain K."/>
        </authorList>
    </citation>
    <scope>NUCLEOTIDE SEQUENCE</scope>
    <source>
        <strain evidence="4">HW T2.11</strain>
    </source>
</reference>
<proteinExistence type="predicted"/>
<dbReference type="AlphaFoldDB" id="A0A963YWP2"/>
<dbReference type="InterPro" id="IPR009362">
    <property type="entry name" value="YhcG_C"/>
</dbReference>
<protein>
    <submittedName>
        <fullName evidence="4">DUF1016 family protein</fullName>
    </submittedName>
</protein>
<gene>
    <name evidence="4" type="ORF">ASILVAE211_25255</name>
</gene>
<feature type="domain" description="YhcG N-terminal" evidence="3">
    <location>
        <begin position="25"/>
        <end position="159"/>
    </location>
</feature>
<dbReference type="InterPro" id="IPR041527">
    <property type="entry name" value="YhcG_N"/>
</dbReference>
<accession>A0A963YWP2</accession>
<dbReference type="PANTHER" id="PTHR30547:SF0">
    <property type="entry name" value="BLR8175 PROTEIN"/>
    <property type="match status" value="1"/>
</dbReference>
<dbReference type="InterPro" id="IPR053148">
    <property type="entry name" value="PD-DEXK-like_domain"/>
</dbReference>
<organism evidence="4 5">
    <name type="scientific">Acidisoma silvae</name>
    <dbReference type="NCBI Taxonomy" id="2802396"/>
    <lineage>
        <taxon>Bacteria</taxon>
        <taxon>Pseudomonadati</taxon>
        <taxon>Pseudomonadota</taxon>
        <taxon>Alphaproteobacteria</taxon>
        <taxon>Acetobacterales</taxon>
        <taxon>Acidocellaceae</taxon>
        <taxon>Acidisoma</taxon>
    </lineage>
</organism>
<evidence type="ECO:0000313" key="5">
    <source>
        <dbReference type="Proteomes" id="UP000708298"/>
    </source>
</evidence>
<dbReference type="Gene3D" id="3.40.1350.10">
    <property type="match status" value="1"/>
</dbReference>
<name>A0A963YWP2_9PROT</name>
<sequence>MLNELDRVDLASLVPAGYTDWLANLKMRIRDTRLRTALAVNSELILLYWNIGRDILIRQERDGWGAKVVDRLAIDLRAEFPDSRGFSRANLLYMRAFAEAWPDLPIVQQVVGQLPWGQNIELLGVKDPSERHWYAQAARAQGWSRSVLALQIASQAHVRQGQAITNFERALPPATSDLAQQILKDPYQFDFLNLDPSVQERDVERGLIARVKDLLLELGKGFSFIGSQHHLEVGGEDFYVDLLFYHRKLRCLIAVDLKAGRFRPEHAGKMNFYLAALDDHERESDDNPSIGLILCREHNRVVVEYALRGVETPIGVSRYQTMLAESLPADLAAALPSPDELEPGILTASDTDGPD</sequence>
<reference evidence="4" key="1">
    <citation type="journal article" date="2021" name="Microorganisms">
        <title>Acidisoma silvae sp. nov. and Acidisomacellulosilytica sp. nov., Two Acidophilic Bacteria Isolated from Decaying Wood, Hydrolyzing Cellulose and Producing Poly-3-hydroxybutyrate.</title>
        <authorList>
            <person name="Mieszkin S."/>
            <person name="Pouder E."/>
            <person name="Uroz S."/>
            <person name="Simon-Colin C."/>
            <person name="Alain K."/>
        </authorList>
    </citation>
    <scope>NUCLEOTIDE SEQUENCE</scope>
    <source>
        <strain evidence="4">HW T2.11</strain>
    </source>
</reference>